<dbReference type="PANTHER" id="PTHR12874:SF9">
    <property type="entry name" value="F-BOX ONLY PROTEIN 48"/>
    <property type="match status" value="1"/>
</dbReference>
<dbReference type="GO" id="GO:0019005">
    <property type="term" value="C:SCF ubiquitin ligase complex"/>
    <property type="evidence" value="ECO:0007669"/>
    <property type="project" value="TreeGrafter"/>
</dbReference>
<feature type="domain" description="F-box" evidence="1">
    <location>
        <begin position="47"/>
        <end position="93"/>
    </location>
</feature>
<protein>
    <recommendedName>
        <fullName evidence="1">F-box domain-containing protein</fullName>
    </recommendedName>
</protein>
<comment type="caution">
    <text evidence="2">The sequence shown here is derived from an EMBL/GenBank/DDBJ whole genome shotgun (WGS) entry which is preliminary data.</text>
</comment>
<proteinExistence type="predicted"/>
<evidence type="ECO:0000313" key="3">
    <source>
        <dbReference type="Proteomes" id="UP001233999"/>
    </source>
</evidence>
<organism evidence="2 3">
    <name type="scientific">Diploptera punctata</name>
    <name type="common">Pacific beetle cockroach</name>
    <dbReference type="NCBI Taxonomy" id="6984"/>
    <lineage>
        <taxon>Eukaryota</taxon>
        <taxon>Metazoa</taxon>
        <taxon>Ecdysozoa</taxon>
        <taxon>Arthropoda</taxon>
        <taxon>Hexapoda</taxon>
        <taxon>Insecta</taxon>
        <taxon>Pterygota</taxon>
        <taxon>Neoptera</taxon>
        <taxon>Polyneoptera</taxon>
        <taxon>Dictyoptera</taxon>
        <taxon>Blattodea</taxon>
        <taxon>Blaberoidea</taxon>
        <taxon>Blaberidae</taxon>
        <taxon>Diplopterinae</taxon>
        <taxon>Diploptera</taxon>
    </lineage>
</organism>
<dbReference type="Proteomes" id="UP001233999">
    <property type="component" value="Unassembled WGS sequence"/>
</dbReference>
<dbReference type="PROSITE" id="PS50181">
    <property type="entry name" value="FBOX"/>
    <property type="match status" value="1"/>
</dbReference>
<dbReference type="GO" id="GO:0031146">
    <property type="term" value="P:SCF-dependent proteasomal ubiquitin-dependent protein catabolic process"/>
    <property type="evidence" value="ECO:0007669"/>
    <property type="project" value="TreeGrafter"/>
</dbReference>
<name>A0AAD7ZJK7_DIPPU</name>
<feature type="non-terminal residue" evidence="2">
    <location>
        <position position="100"/>
    </location>
</feature>
<dbReference type="InterPro" id="IPR001810">
    <property type="entry name" value="F-box_dom"/>
</dbReference>
<evidence type="ECO:0000313" key="2">
    <source>
        <dbReference type="EMBL" id="KAJ9581063.1"/>
    </source>
</evidence>
<dbReference type="Gene3D" id="1.20.1280.50">
    <property type="match status" value="1"/>
</dbReference>
<reference evidence="2" key="2">
    <citation type="submission" date="2023-05" db="EMBL/GenBank/DDBJ databases">
        <authorList>
            <person name="Fouks B."/>
        </authorList>
    </citation>
    <scope>NUCLEOTIDE SEQUENCE</scope>
    <source>
        <strain evidence="2">Stay&amp;Tobe</strain>
        <tissue evidence="2">Testes</tissue>
    </source>
</reference>
<dbReference type="Pfam" id="PF12937">
    <property type="entry name" value="F-box-like"/>
    <property type="match status" value="1"/>
</dbReference>
<dbReference type="AlphaFoldDB" id="A0AAD7ZJK7"/>
<sequence>MYDSTYESLDINALILDPDSLNNKTSAAELIINGKNESPVTATKKEPLHFSDLPSLITNKIFSYLDLQDLGRCAQVSWSWNIMVYEPHLWRTISPVKWAE</sequence>
<dbReference type="EMBL" id="JASPKZ010008046">
    <property type="protein sequence ID" value="KAJ9581063.1"/>
    <property type="molecule type" value="Genomic_DNA"/>
</dbReference>
<accession>A0AAD7ZJK7</accession>
<keyword evidence="3" id="KW-1185">Reference proteome</keyword>
<dbReference type="SMART" id="SM00256">
    <property type="entry name" value="FBOX"/>
    <property type="match status" value="1"/>
</dbReference>
<dbReference type="GO" id="GO:0005737">
    <property type="term" value="C:cytoplasm"/>
    <property type="evidence" value="ECO:0007669"/>
    <property type="project" value="TreeGrafter"/>
</dbReference>
<reference evidence="2" key="1">
    <citation type="journal article" date="2023" name="IScience">
        <title>Live-bearing cockroach genome reveals convergent evolutionary mechanisms linked to viviparity in insects and beyond.</title>
        <authorList>
            <person name="Fouks B."/>
            <person name="Harrison M.C."/>
            <person name="Mikhailova A.A."/>
            <person name="Marchal E."/>
            <person name="English S."/>
            <person name="Carruthers M."/>
            <person name="Jennings E.C."/>
            <person name="Chiamaka E.L."/>
            <person name="Frigard R.A."/>
            <person name="Pippel M."/>
            <person name="Attardo G.M."/>
            <person name="Benoit J.B."/>
            <person name="Bornberg-Bauer E."/>
            <person name="Tobe S.S."/>
        </authorList>
    </citation>
    <scope>NUCLEOTIDE SEQUENCE</scope>
    <source>
        <strain evidence="2">Stay&amp;Tobe</strain>
    </source>
</reference>
<evidence type="ECO:0000259" key="1">
    <source>
        <dbReference type="PROSITE" id="PS50181"/>
    </source>
</evidence>
<dbReference type="SUPFAM" id="SSF81383">
    <property type="entry name" value="F-box domain"/>
    <property type="match status" value="1"/>
</dbReference>
<gene>
    <name evidence="2" type="ORF">L9F63_023758</name>
</gene>
<dbReference type="InterPro" id="IPR036047">
    <property type="entry name" value="F-box-like_dom_sf"/>
</dbReference>
<dbReference type="PANTHER" id="PTHR12874">
    <property type="entry name" value="F-BOX ONLY PROTEIN 48-RELATED"/>
    <property type="match status" value="1"/>
</dbReference>